<evidence type="ECO:0000256" key="2">
    <source>
        <dbReference type="ARBA" id="ARBA00022723"/>
    </source>
</evidence>
<dbReference type="SUPFAM" id="SSF56112">
    <property type="entry name" value="Protein kinase-like (PK-like)"/>
    <property type="match status" value="1"/>
</dbReference>
<sequence>MAEQLTDDQIAEFKEAFSLFDKDGDGYTPIRICCDDVLLGLGCITTKELGTVMRSLGQNPTEAELQDMINEVDADGNGTIDFPEFLNLMARKMKDTDSEEELREAFRVFDKDQNGFISAAELRHVMTNLGEKLTDEEVDEMIREADVDGDGQINYDEFVKVMMANLLFGNLENQDNNSVGSGRKKSSASSRVRRHSSSSSRCKDFLRKFVDSEILTANLEDWLSGISEESEFRKPTFDVPFKFAQLQNFDYALEGVSFQQLIRMPSALYASTSDAVEATAHLAIEDFLHASVKGLWETFWGYDEPVPLSVACIHSTSSKFYPAEKAIARGKLEGICATAILLRSSTNYHGKWDQIIQLTLLRPDVGMSVQNDQRPSSSILGEALFFALRVMLARTLSKSTTMAHNANCVFVLLVDSQYGGVVKVEGDVSKLHFDGNDVYKCAVKWIEKHAKVSVSTIDHIWNKLGNANWGDVGTLQALLSIFHCLVQFCGMPKHLLEDLATEHSSRVQNRRTERHLVDTHVNDTGLFRFQKQSHSPEIVEFKDKSIKLNPGERLKLEKGSIIWIDDSGSEKGFETIEVIFDNDVEIYIVTPVEEPGEKLMLYVGSISSNLEFAWEDMDLWYQVQRQTKVLTIMKQKGLASQYLPQIIASGRMIHSDQCNRRGSGGTCGHPWCGTPILVTSPVGETVSSLKKNGLFGPEEALRCCHDCLSALAIASSAGIRHGNICPENVILVNNGGMHPFFCLNGWGHAVVEDRDRPPMNLSFSSTHALQEGKLCASSDAESLIYLLYFSCGGEFPELDSVEAGLQWREMTLSKRIIQQKLGDISAVLKAFADYVDTLCRTPYPIDYDIWLRRLRRTINEDQVKEIDTSK</sequence>
<evidence type="ECO:0000256" key="3">
    <source>
        <dbReference type="ARBA" id="ARBA00022737"/>
    </source>
</evidence>
<dbReference type="PANTHER" id="PTHR35118">
    <property type="entry name" value="KINASE FAMILY PROTEIN"/>
    <property type="match status" value="1"/>
</dbReference>
<dbReference type="Gene3D" id="1.10.238.10">
    <property type="entry name" value="EF-hand"/>
    <property type="match status" value="3"/>
</dbReference>
<dbReference type="PROSITE" id="PS00018">
    <property type="entry name" value="EF_HAND_1"/>
    <property type="match status" value="3"/>
</dbReference>
<keyword evidence="4" id="KW-0106">Calcium</keyword>
<feature type="domain" description="EF-hand" evidence="6">
    <location>
        <begin position="133"/>
        <end position="168"/>
    </location>
</feature>
<dbReference type="GO" id="GO:0005509">
    <property type="term" value="F:calcium ion binding"/>
    <property type="evidence" value="ECO:0007669"/>
    <property type="project" value="InterPro"/>
</dbReference>
<feature type="domain" description="EF-hand" evidence="6">
    <location>
        <begin position="8"/>
        <end position="47"/>
    </location>
</feature>
<accession>A0A8J5L9P6</accession>
<evidence type="ECO:0000256" key="1">
    <source>
        <dbReference type="ARBA" id="ARBA00009763"/>
    </source>
</evidence>
<dbReference type="InterPro" id="IPR002048">
    <property type="entry name" value="EF_hand_dom"/>
</dbReference>
<dbReference type="AlphaFoldDB" id="A0A8J5L9P6"/>
<name>A0A8J5L9P6_ZINOF</name>
<dbReference type="Proteomes" id="UP000734854">
    <property type="component" value="Unassembled WGS sequence"/>
</dbReference>
<comment type="caution">
    <text evidence="7">The sequence shown here is derived from an EMBL/GenBank/DDBJ whole genome shotgun (WGS) entry which is preliminary data.</text>
</comment>
<proteinExistence type="inferred from homology"/>
<feature type="region of interest" description="Disordered" evidence="5">
    <location>
        <begin position="176"/>
        <end position="196"/>
    </location>
</feature>
<evidence type="ECO:0000256" key="4">
    <source>
        <dbReference type="ARBA" id="ARBA00022837"/>
    </source>
</evidence>
<feature type="domain" description="EF-hand" evidence="6">
    <location>
        <begin position="97"/>
        <end position="132"/>
    </location>
</feature>
<keyword evidence="2" id="KW-0479">Metal-binding</keyword>
<gene>
    <name evidence="7" type="ORF">ZIOFF_023143</name>
</gene>
<dbReference type="FunFam" id="1.10.238.10:FF:000034">
    <property type="entry name" value="Calmodulin"/>
    <property type="match status" value="1"/>
</dbReference>
<dbReference type="PANTHER" id="PTHR35118:SF3">
    <property type="entry name" value="PROTEIN KINASE SUPERFAMILY PROTEIN"/>
    <property type="match status" value="1"/>
</dbReference>
<organism evidence="7 8">
    <name type="scientific">Zingiber officinale</name>
    <name type="common">Ginger</name>
    <name type="synonym">Amomum zingiber</name>
    <dbReference type="NCBI Taxonomy" id="94328"/>
    <lineage>
        <taxon>Eukaryota</taxon>
        <taxon>Viridiplantae</taxon>
        <taxon>Streptophyta</taxon>
        <taxon>Embryophyta</taxon>
        <taxon>Tracheophyta</taxon>
        <taxon>Spermatophyta</taxon>
        <taxon>Magnoliopsida</taxon>
        <taxon>Liliopsida</taxon>
        <taxon>Zingiberales</taxon>
        <taxon>Zingiberaceae</taxon>
        <taxon>Zingiber</taxon>
    </lineage>
</organism>
<dbReference type="EMBL" id="JACMSC010000006">
    <property type="protein sequence ID" value="KAG6519646.1"/>
    <property type="molecule type" value="Genomic_DNA"/>
</dbReference>
<feature type="domain" description="EF-hand" evidence="6">
    <location>
        <begin position="60"/>
        <end position="95"/>
    </location>
</feature>
<keyword evidence="8" id="KW-1185">Reference proteome</keyword>
<dbReference type="InterPro" id="IPR011992">
    <property type="entry name" value="EF-hand-dom_pair"/>
</dbReference>
<dbReference type="CDD" id="cd00051">
    <property type="entry name" value="EFh"/>
    <property type="match status" value="2"/>
</dbReference>
<protein>
    <recommendedName>
        <fullName evidence="6">EF-hand domain-containing protein</fullName>
    </recommendedName>
</protein>
<dbReference type="SUPFAM" id="SSF47473">
    <property type="entry name" value="EF-hand"/>
    <property type="match status" value="1"/>
</dbReference>
<keyword evidence="3" id="KW-0677">Repeat</keyword>
<dbReference type="PROSITE" id="PS50222">
    <property type="entry name" value="EF_HAND_2"/>
    <property type="match status" value="4"/>
</dbReference>
<comment type="similarity">
    <text evidence="1">Belongs to the calmodulin family.</text>
</comment>
<evidence type="ECO:0000313" key="7">
    <source>
        <dbReference type="EMBL" id="KAG6519646.1"/>
    </source>
</evidence>
<evidence type="ECO:0000313" key="8">
    <source>
        <dbReference type="Proteomes" id="UP000734854"/>
    </source>
</evidence>
<evidence type="ECO:0000256" key="5">
    <source>
        <dbReference type="SAM" id="MobiDB-lite"/>
    </source>
</evidence>
<dbReference type="Gene3D" id="1.10.510.10">
    <property type="entry name" value="Transferase(Phosphotransferase) domain 1"/>
    <property type="match status" value="1"/>
</dbReference>
<dbReference type="InterPro" id="IPR018247">
    <property type="entry name" value="EF_Hand_1_Ca_BS"/>
</dbReference>
<dbReference type="Pfam" id="PF13833">
    <property type="entry name" value="EF-hand_8"/>
    <property type="match status" value="1"/>
</dbReference>
<reference evidence="7 8" key="1">
    <citation type="submission" date="2020-08" db="EMBL/GenBank/DDBJ databases">
        <title>Plant Genome Project.</title>
        <authorList>
            <person name="Zhang R.-G."/>
        </authorList>
    </citation>
    <scope>NUCLEOTIDE SEQUENCE [LARGE SCALE GENOMIC DNA]</scope>
    <source>
        <tissue evidence="7">Rhizome</tissue>
    </source>
</reference>
<evidence type="ECO:0000259" key="6">
    <source>
        <dbReference type="PROSITE" id="PS50222"/>
    </source>
</evidence>
<dbReference type="SMART" id="SM00054">
    <property type="entry name" value="EFh"/>
    <property type="match status" value="4"/>
</dbReference>
<feature type="compositionally biased region" description="Basic residues" evidence="5">
    <location>
        <begin position="182"/>
        <end position="196"/>
    </location>
</feature>
<dbReference type="Pfam" id="PF13499">
    <property type="entry name" value="EF-hand_7"/>
    <property type="match status" value="1"/>
</dbReference>
<dbReference type="InterPro" id="IPR011009">
    <property type="entry name" value="Kinase-like_dom_sf"/>
</dbReference>
<dbReference type="FunFam" id="1.10.238.10:FF:000100">
    <property type="entry name" value="Calmodulin 1"/>
    <property type="match status" value="1"/>
</dbReference>